<name>A0A1U7CXQ6_9BACT</name>
<keyword evidence="3" id="KW-1185">Reference proteome</keyword>
<dbReference type="STRING" id="1387353.BSF38_05289"/>
<keyword evidence="1" id="KW-1133">Transmembrane helix</keyword>
<keyword evidence="1" id="KW-0472">Membrane</keyword>
<dbReference type="Proteomes" id="UP000186309">
    <property type="component" value="Chromosome"/>
</dbReference>
<evidence type="ECO:0000313" key="2">
    <source>
        <dbReference type="EMBL" id="APW63715.1"/>
    </source>
</evidence>
<organism evidence="2 3">
    <name type="scientific">Paludisphaera borealis</name>
    <dbReference type="NCBI Taxonomy" id="1387353"/>
    <lineage>
        <taxon>Bacteria</taxon>
        <taxon>Pseudomonadati</taxon>
        <taxon>Planctomycetota</taxon>
        <taxon>Planctomycetia</taxon>
        <taxon>Isosphaerales</taxon>
        <taxon>Isosphaeraceae</taxon>
        <taxon>Paludisphaera</taxon>
    </lineage>
</organism>
<feature type="transmembrane region" description="Helical" evidence="1">
    <location>
        <begin position="49"/>
        <end position="70"/>
    </location>
</feature>
<gene>
    <name evidence="2" type="ORF">BSF38_05289</name>
</gene>
<evidence type="ECO:0000313" key="3">
    <source>
        <dbReference type="Proteomes" id="UP000186309"/>
    </source>
</evidence>
<dbReference type="KEGG" id="pbor:BSF38_05289"/>
<dbReference type="EMBL" id="CP019082">
    <property type="protein sequence ID" value="APW63715.1"/>
    <property type="molecule type" value="Genomic_DNA"/>
</dbReference>
<feature type="transmembrane region" description="Helical" evidence="1">
    <location>
        <begin position="7"/>
        <end position="29"/>
    </location>
</feature>
<protein>
    <submittedName>
        <fullName evidence="2">Uncharacterized protein</fullName>
    </submittedName>
</protein>
<evidence type="ECO:0000256" key="1">
    <source>
        <dbReference type="SAM" id="Phobius"/>
    </source>
</evidence>
<keyword evidence="1" id="KW-0812">Transmembrane</keyword>
<sequence>MTSLEQIVSALFVVVPIMFLLTVGGLIALKSGVTQVSTGQDLLKVAGNFSQLLLRVAGYVIALILLQYCIGMRPSLGW</sequence>
<reference evidence="3" key="1">
    <citation type="submission" date="2016-12" db="EMBL/GenBank/DDBJ databases">
        <title>Comparative genomics of four Isosphaeraceae planctomycetes: a common pool of plasmids and glycoside hydrolase genes.</title>
        <authorList>
            <person name="Ivanova A."/>
        </authorList>
    </citation>
    <scope>NUCLEOTIDE SEQUENCE [LARGE SCALE GENOMIC DNA]</scope>
    <source>
        <strain evidence="3">PX4</strain>
    </source>
</reference>
<accession>A0A1U7CXQ6</accession>
<dbReference type="AlphaFoldDB" id="A0A1U7CXQ6"/>
<proteinExistence type="predicted"/>
<dbReference type="OrthoDB" id="289906at2"/>
<dbReference type="RefSeq" id="WP_076350029.1">
    <property type="nucleotide sequence ID" value="NZ_CP019082.1"/>
</dbReference>